<evidence type="ECO:0000313" key="2">
    <source>
        <dbReference type="Proteomes" id="UP001501510"/>
    </source>
</evidence>
<name>A0ABN1JA65_9CLOT</name>
<gene>
    <name evidence="1" type="ORF">GCM10008906_04630</name>
</gene>
<accession>A0ABN1JA65</accession>
<dbReference type="EMBL" id="BAAACG010000003">
    <property type="protein sequence ID" value="GAA0733573.1"/>
    <property type="molecule type" value="Genomic_DNA"/>
</dbReference>
<keyword evidence="2" id="KW-1185">Reference proteome</keyword>
<dbReference type="RefSeq" id="WP_343758458.1">
    <property type="nucleotide sequence ID" value="NZ_BAAACG010000003.1"/>
</dbReference>
<reference evidence="1 2" key="1">
    <citation type="journal article" date="2019" name="Int. J. Syst. Evol. Microbiol.">
        <title>The Global Catalogue of Microorganisms (GCM) 10K type strain sequencing project: providing services to taxonomists for standard genome sequencing and annotation.</title>
        <authorList>
            <consortium name="The Broad Institute Genomics Platform"/>
            <consortium name="The Broad Institute Genome Sequencing Center for Infectious Disease"/>
            <person name="Wu L."/>
            <person name="Ma J."/>
        </authorList>
    </citation>
    <scope>NUCLEOTIDE SEQUENCE [LARGE SCALE GENOMIC DNA]</scope>
    <source>
        <strain evidence="1 2">JCM 1407</strain>
    </source>
</reference>
<organism evidence="1 2">
    <name type="scientific">Clostridium oceanicum</name>
    <dbReference type="NCBI Taxonomy" id="1543"/>
    <lineage>
        <taxon>Bacteria</taxon>
        <taxon>Bacillati</taxon>
        <taxon>Bacillota</taxon>
        <taxon>Clostridia</taxon>
        <taxon>Eubacteriales</taxon>
        <taxon>Clostridiaceae</taxon>
        <taxon>Clostridium</taxon>
    </lineage>
</organism>
<proteinExistence type="predicted"/>
<dbReference type="Proteomes" id="UP001501510">
    <property type="component" value="Unassembled WGS sequence"/>
</dbReference>
<comment type="caution">
    <text evidence="1">The sequence shown here is derived from an EMBL/GenBank/DDBJ whole genome shotgun (WGS) entry which is preliminary data.</text>
</comment>
<evidence type="ECO:0000313" key="1">
    <source>
        <dbReference type="EMBL" id="GAA0733573.1"/>
    </source>
</evidence>
<sequence length="200" mass="22173">MLCCKDKKKLQKCLNDLYCDKCDIGVCGCCKDVATNVCDCCVDPMENLIKQLQNILPQQATILITFTNGSQDSFMVQDIVSIKDSIINLLNIQFISICDISRVRWRNTSTIDQIELLPPVCTCGECDCCERPLREQLSKQIGNNIALEFLGEKDPESSASGEEITLRKVGLGIIVGENLNDGAPDAYSICKMLRIGTLLR</sequence>
<protein>
    <submittedName>
        <fullName evidence="1">Uncharacterized protein</fullName>
    </submittedName>
</protein>